<dbReference type="InterPro" id="IPR032675">
    <property type="entry name" value="LRR_dom_sf"/>
</dbReference>
<dbReference type="Proteomes" id="UP001165122">
    <property type="component" value="Unassembled WGS sequence"/>
</dbReference>
<organism evidence="1 2">
    <name type="scientific">Triparma laevis f. longispina</name>
    <dbReference type="NCBI Taxonomy" id="1714387"/>
    <lineage>
        <taxon>Eukaryota</taxon>
        <taxon>Sar</taxon>
        <taxon>Stramenopiles</taxon>
        <taxon>Ochrophyta</taxon>
        <taxon>Bolidophyceae</taxon>
        <taxon>Parmales</taxon>
        <taxon>Triparmaceae</taxon>
        <taxon>Triparma</taxon>
    </lineage>
</organism>
<dbReference type="InterPro" id="IPR053139">
    <property type="entry name" value="Surface_bspA-like"/>
</dbReference>
<dbReference type="OrthoDB" id="1421090at2759"/>
<gene>
    <name evidence="1" type="ORF">TrLO_g3032</name>
</gene>
<protein>
    <submittedName>
        <fullName evidence="1">Uncharacterized protein</fullName>
    </submittedName>
</protein>
<evidence type="ECO:0000313" key="1">
    <source>
        <dbReference type="EMBL" id="GMH67890.1"/>
    </source>
</evidence>
<evidence type="ECO:0000313" key="2">
    <source>
        <dbReference type="Proteomes" id="UP001165122"/>
    </source>
</evidence>
<reference evidence="2" key="1">
    <citation type="journal article" date="2023" name="Commun. Biol.">
        <title>Genome analysis of Parmales, the sister group of diatoms, reveals the evolutionary specialization of diatoms from phago-mixotrophs to photoautotrophs.</title>
        <authorList>
            <person name="Ban H."/>
            <person name="Sato S."/>
            <person name="Yoshikawa S."/>
            <person name="Yamada K."/>
            <person name="Nakamura Y."/>
            <person name="Ichinomiya M."/>
            <person name="Sato N."/>
            <person name="Blanc-Mathieu R."/>
            <person name="Endo H."/>
            <person name="Kuwata A."/>
            <person name="Ogata H."/>
        </authorList>
    </citation>
    <scope>NUCLEOTIDE SEQUENCE [LARGE SCALE GENOMIC DNA]</scope>
    <source>
        <strain evidence="2">NIES 3700</strain>
    </source>
</reference>
<keyword evidence="2" id="KW-1185">Reference proteome</keyword>
<name>A0A9W7ADD7_9STRA</name>
<dbReference type="EMBL" id="BRXW01000581">
    <property type="protein sequence ID" value="GMH67890.1"/>
    <property type="molecule type" value="Genomic_DNA"/>
</dbReference>
<dbReference type="PANTHER" id="PTHR45661:SF3">
    <property type="entry name" value="IG-LIKE DOMAIN-CONTAINING PROTEIN"/>
    <property type="match status" value="1"/>
</dbReference>
<proteinExistence type="predicted"/>
<dbReference type="Gene3D" id="3.80.10.10">
    <property type="entry name" value="Ribonuclease Inhibitor"/>
    <property type="match status" value="1"/>
</dbReference>
<dbReference type="PANTHER" id="PTHR45661">
    <property type="entry name" value="SURFACE ANTIGEN"/>
    <property type="match status" value="1"/>
</dbReference>
<accession>A0A9W7ADD7</accession>
<dbReference type="AlphaFoldDB" id="A0A9W7ADD7"/>
<dbReference type="SUPFAM" id="SSF52058">
    <property type="entry name" value="L domain-like"/>
    <property type="match status" value="1"/>
</dbReference>
<comment type="caution">
    <text evidence="1">The sequence shown here is derived from an EMBL/GenBank/DDBJ whole genome shotgun (WGS) entry which is preliminary data.</text>
</comment>
<dbReference type="Pfam" id="PF13306">
    <property type="entry name" value="LRR_5"/>
    <property type="match status" value="1"/>
</dbReference>
<dbReference type="InterPro" id="IPR026906">
    <property type="entry name" value="LRR_5"/>
</dbReference>
<sequence length="325" mass="36177">MISKTIIKIPNEKDNKQPVHSSRQFRTRVSRPTCLKKIANVPVPIPITPDSDIAGRSVLDDNDDVIVVDQSAVNLPVVMKQRSSTNESLPPTPPFQVHSFFDTDAFRRTFVEYLLPWDAFQLINVSKDWKIVVERYLGWSGSRKGLVRIHRGQDEPRCSESSDRRKEQLNQTSRVVFLCNTTKIIGANALLSAINLLSVQIPSSITSIGHSSFSGCLNLKTITFPKSLTCIGAWCFCECGSLEEVDLRGTGLRQIAGFAFSHCKELRTFLLPRTVQKFGGGFYGGVFKGSKKLVPKGIDTSDNIKVVGFLRSVQKRLELLEGAFS</sequence>